<comment type="caution">
    <text evidence="14">The sequence shown here is derived from an EMBL/GenBank/DDBJ whole genome shotgun (WGS) entry which is preliminary data.</text>
</comment>
<feature type="transmembrane region" description="Helical" evidence="12">
    <location>
        <begin position="140"/>
        <end position="158"/>
    </location>
</feature>
<dbReference type="NCBIfam" id="NF002826">
    <property type="entry name" value="PRK03001.1"/>
    <property type="match status" value="1"/>
</dbReference>
<sequence length="284" mass="30411">MNMLRTTVLLALLTGLLVMAGAAIGGRSGMTFALVMAGVMNFVSYWFSDKIVLAMYGAHEVSEAEQPGFYSMVRQLAVQAGMPMPRVYIIDSDTPNAFATGRNPDHAAVAATTGIMRILSREELLGVMAHELTHVRNRDILISSIAATIAGAITYLAHMAQWAAIFGGGRDRDEEGGGAIGMLAMAIIAPLAAMLIQMAISRSREYGADKGGAEISGNPLYLAGALRKLEMANQQIPMDANPATAHMFIVNPLTGNGIMSLFSTHPPIEERVRRLEEMAYGPRS</sequence>
<name>A0A562VJD4_9BACT</name>
<dbReference type="GO" id="GO:0005886">
    <property type="term" value="C:plasma membrane"/>
    <property type="evidence" value="ECO:0007669"/>
    <property type="project" value="UniProtKB-SubCell"/>
</dbReference>
<dbReference type="PANTHER" id="PTHR43221">
    <property type="entry name" value="PROTEASE HTPX"/>
    <property type="match status" value="1"/>
</dbReference>
<feature type="transmembrane region" description="Helical" evidence="12">
    <location>
        <begin position="32"/>
        <end position="48"/>
    </location>
</feature>
<keyword evidence="8 12" id="KW-0862">Zinc</keyword>
<protein>
    <recommendedName>
        <fullName evidence="12">Protease HtpX homolog</fullName>
        <ecNumber evidence="12">3.4.24.-</ecNumber>
    </recommendedName>
</protein>
<evidence type="ECO:0000256" key="10">
    <source>
        <dbReference type="ARBA" id="ARBA00023049"/>
    </source>
</evidence>
<dbReference type="InterPro" id="IPR022919">
    <property type="entry name" value="Pept_M48_protease_HtpX"/>
</dbReference>
<keyword evidence="15" id="KW-1185">Reference proteome</keyword>
<feature type="transmembrane region" description="Helical" evidence="12">
    <location>
        <begin position="178"/>
        <end position="200"/>
    </location>
</feature>
<comment type="cofactor">
    <cofactor evidence="12">
        <name>Zn(2+)</name>
        <dbReference type="ChEBI" id="CHEBI:29105"/>
    </cofactor>
    <text evidence="12">Binds 1 zinc ion per subunit.</text>
</comment>
<dbReference type="EC" id="3.4.24.-" evidence="12"/>
<keyword evidence="11 12" id="KW-0472">Membrane</keyword>
<evidence type="ECO:0000313" key="14">
    <source>
        <dbReference type="EMBL" id="TWJ18076.1"/>
    </source>
</evidence>
<evidence type="ECO:0000256" key="1">
    <source>
        <dbReference type="ARBA" id="ARBA00004651"/>
    </source>
</evidence>
<dbReference type="OrthoDB" id="15218at2"/>
<reference evidence="14 15" key="1">
    <citation type="submission" date="2019-07" db="EMBL/GenBank/DDBJ databases">
        <title>Genomic Encyclopedia of Archaeal and Bacterial Type Strains, Phase II (KMG-II): from individual species to whole genera.</title>
        <authorList>
            <person name="Goeker M."/>
        </authorList>
    </citation>
    <scope>NUCLEOTIDE SEQUENCE [LARGE SCALE GENOMIC DNA]</scope>
    <source>
        <strain evidence="14 15">ATCC BAA-1139</strain>
    </source>
</reference>
<feature type="binding site" evidence="12">
    <location>
        <position position="205"/>
    </location>
    <ligand>
        <name>Zn(2+)</name>
        <dbReference type="ChEBI" id="CHEBI:29105"/>
        <note>catalytic</note>
    </ligand>
</feature>
<keyword evidence="6 12" id="KW-0479">Metal-binding</keyword>
<evidence type="ECO:0000259" key="13">
    <source>
        <dbReference type="Pfam" id="PF01435"/>
    </source>
</evidence>
<keyword evidence="5 12" id="KW-0812">Transmembrane</keyword>
<evidence type="ECO:0000256" key="11">
    <source>
        <dbReference type="ARBA" id="ARBA00023136"/>
    </source>
</evidence>
<dbReference type="Pfam" id="PF01435">
    <property type="entry name" value="Peptidase_M48"/>
    <property type="match status" value="1"/>
</dbReference>
<dbReference type="InterPro" id="IPR050083">
    <property type="entry name" value="HtpX_protease"/>
</dbReference>
<dbReference type="InterPro" id="IPR001915">
    <property type="entry name" value="Peptidase_M48"/>
</dbReference>
<dbReference type="RefSeq" id="WP_145023872.1">
    <property type="nucleotide sequence ID" value="NZ_VLLN01000018.1"/>
</dbReference>
<proteinExistence type="inferred from homology"/>
<dbReference type="Gene3D" id="3.30.2010.10">
    <property type="entry name" value="Metalloproteases ('zincins'), catalytic domain"/>
    <property type="match status" value="1"/>
</dbReference>
<comment type="similarity">
    <text evidence="2 12">Belongs to the peptidase M48B family.</text>
</comment>
<gene>
    <name evidence="12" type="primary">htpX</name>
    <name evidence="14" type="ORF">JN12_02839</name>
</gene>
<evidence type="ECO:0000256" key="7">
    <source>
        <dbReference type="ARBA" id="ARBA00022801"/>
    </source>
</evidence>
<evidence type="ECO:0000256" key="8">
    <source>
        <dbReference type="ARBA" id="ARBA00022833"/>
    </source>
</evidence>
<evidence type="ECO:0000256" key="12">
    <source>
        <dbReference type="HAMAP-Rule" id="MF_00188"/>
    </source>
</evidence>
<evidence type="ECO:0000256" key="9">
    <source>
        <dbReference type="ARBA" id="ARBA00022989"/>
    </source>
</evidence>
<evidence type="ECO:0000256" key="5">
    <source>
        <dbReference type="ARBA" id="ARBA00022692"/>
    </source>
</evidence>
<dbReference type="HAMAP" id="MF_00188">
    <property type="entry name" value="Pept_M48_protease_HtpX"/>
    <property type="match status" value="1"/>
</dbReference>
<feature type="binding site" evidence="12">
    <location>
        <position position="134"/>
    </location>
    <ligand>
        <name>Zn(2+)</name>
        <dbReference type="ChEBI" id="CHEBI:29105"/>
        <note>catalytic</note>
    </ligand>
</feature>
<keyword evidence="7 12" id="KW-0378">Hydrolase</keyword>
<evidence type="ECO:0000256" key="6">
    <source>
        <dbReference type="ARBA" id="ARBA00022723"/>
    </source>
</evidence>
<feature type="binding site" evidence="12">
    <location>
        <position position="130"/>
    </location>
    <ligand>
        <name>Zn(2+)</name>
        <dbReference type="ChEBI" id="CHEBI:29105"/>
        <note>catalytic</note>
    </ligand>
</feature>
<evidence type="ECO:0000256" key="4">
    <source>
        <dbReference type="ARBA" id="ARBA00022670"/>
    </source>
</evidence>
<dbReference type="GO" id="GO:0004222">
    <property type="term" value="F:metalloendopeptidase activity"/>
    <property type="evidence" value="ECO:0007669"/>
    <property type="project" value="UniProtKB-UniRule"/>
</dbReference>
<dbReference type="GO" id="GO:0006508">
    <property type="term" value="P:proteolysis"/>
    <property type="evidence" value="ECO:0007669"/>
    <property type="project" value="UniProtKB-KW"/>
</dbReference>
<comment type="subcellular location">
    <subcellularLocation>
        <location evidence="1 12">Cell membrane</location>
        <topology evidence="1 12">Multi-pass membrane protein</topology>
    </subcellularLocation>
</comment>
<feature type="domain" description="Peptidase M48" evidence="13">
    <location>
        <begin position="67"/>
        <end position="278"/>
    </location>
</feature>
<evidence type="ECO:0000313" key="15">
    <source>
        <dbReference type="Proteomes" id="UP000319449"/>
    </source>
</evidence>
<dbReference type="Proteomes" id="UP000319449">
    <property type="component" value="Unassembled WGS sequence"/>
</dbReference>
<keyword evidence="14" id="KW-0346">Stress response</keyword>
<feature type="active site" evidence="12">
    <location>
        <position position="131"/>
    </location>
</feature>
<dbReference type="EMBL" id="VLLN01000018">
    <property type="protein sequence ID" value="TWJ18076.1"/>
    <property type="molecule type" value="Genomic_DNA"/>
</dbReference>
<dbReference type="AlphaFoldDB" id="A0A562VJD4"/>
<accession>A0A562VJD4</accession>
<dbReference type="GO" id="GO:0008270">
    <property type="term" value="F:zinc ion binding"/>
    <property type="evidence" value="ECO:0007669"/>
    <property type="project" value="UniProtKB-UniRule"/>
</dbReference>
<dbReference type="CDD" id="cd07336">
    <property type="entry name" value="M48B_HtpX_like"/>
    <property type="match status" value="1"/>
</dbReference>
<keyword evidence="3 12" id="KW-1003">Cell membrane</keyword>
<evidence type="ECO:0000256" key="2">
    <source>
        <dbReference type="ARBA" id="ARBA00009779"/>
    </source>
</evidence>
<keyword evidence="9 12" id="KW-1133">Transmembrane helix</keyword>
<keyword evidence="4 12" id="KW-0645">Protease</keyword>
<organism evidence="14 15">
    <name type="scientific">Geobacter argillaceus</name>
    <dbReference type="NCBI Taxonomy" id="345631"/>
    <lineage>
        <taxon>Bacteria</taxon>
        <taxon>Pseudomonadati</taxon>
        <taxon>Thermodesulfobacteriota</taxon>
        <taxon>Desulfuromonadia</taxon>
        <taxon>Geobacterales</taxon>
        <taxon>Geobacteraceae</taxon>
        <taxon>Geobacter</taxon>
    </lineage>
</organism>
<keyword evidence="10 12" id="KW-0482">Metalloprotease</keyword>
<evidence type="ECO:0000256" key="3">
    <source>
        <dbReference type="ARBA" id="ARBA00022475"/>
    </source>
</evidence>
<dbReference type="PANTHER" id="PTHR43221:SF1">
    <property type="entry name" value="PROTEASE HTPX"/>
    <property type="match status" value="1"/>
</dbReference>